<evidence type="ECO:0000313" key="3">
    <source>
        <dbReference type="Proteomes" id="UP001372338"/>
    </source>
</evidence>
<dbReference type="EMBL" id="JAYWIO010000006">
    <property type="protein sequence ID" value="KAK7254991.1"/>
    <property type="molecule type" value="Genomic_DNA"/>
</dbReference>
<proteinExistence type="predicted"/>
<dbReference type="Proteomes" id="UP001372338">
    <property type="component" value="Unassembled WGS sequence"/>
</dbReference>
<feature type="region of interest" description="Disordered" evidence="1">
    <location>
        <begin position="70"/>
        <end position="89"/>
    </location>
</feature>
<protein>
    <submittedName>
        <fullName evidence="2">Uncharacterized protein</fullName>
    </submittedName>
</protein>
<comment type="caution">
    <text evidence="2">The sequence shown here is derived from an EMBL/GenBank/DDBJ whole genome shotgun (WGS) entry which is preliminary data.</text>
</comment>
<name>A0AAN9ECW5_CROPI</name>
<reference evidence="2 3" key="1">
    <citation type="submission" date="2024-01" db="EMBL/GenBank/DDBJ databases">
        <title>The genomes of 5 underutilized Papilionoideae crops provide insights into root nodulation and disease resistanc.</title>
        <authorList>
            <person name="Yuan L."/>
        </authorList>
    </citation>
    <scope>NUCLEOTIDE SEQUENCE [LARGE SCALE GENOMIC DNA]</scope>
    <source>
        <strain evidence="2">ZHUSHIDOU_FW_LH</strain>
        <tissue evidence="2">Leaf</tissue>
    </source>
</reference>
<organism evidence="2 3">
    <name type="scientific">Crotalaria pallida</name>
    <name type="common">Smooth rattlebox</name>
    <name type="synonym">Crotalaria striata</name>
    <dbReference type="NCBI Taxonomy" id="3830"/>
    <lineage>
        <taxon>Eukaryota</taxon>
        <taxon>Viridiplantae</taxon>
        <taxon>Streptophyta</taxon>
        <taxon>Embryophyta</taxon>
        <taxon>Tracheophyta</taxon>
        <taxon>Spermatophyta</taxon>
        <taxon>Magnoliopsida</taxon>
        <taxon>eudicotyledons</taxon>
        <taxon>Gunneridae</taxon>
        <taxon>Pentapetalae</taxon>
        <taxon>rosids</taxon>
        <taxon>fabids</taxon>
        <taxon>Fabales</taxon>
        <taxon>Fabaceae</taxon>
        <taxon>Papilionoideae</taxon>
        <taxon>50 kb inversion clade</taxon>
        <taxon>genistoids sensu lato</taxon>
        <taxon>core genistoids</taxon>
        <taxon>Crotalarieae</taxon>
        <taxon>Crotalaria</taxon>
    </lineage>
</organism>
<keyword evidence="3" id="KW-1185">Reference proteome</keyword>
<gene>
    <name evidence="2" type="ORF">RIF29_28390</name>
</gene>
<evidence type="ECO:0000313" key="2">
    <source>
        <dbReference type="EMBL" id="KAK7254991.1"/>
    </source>
</evidence>
<sequence length="89" mass="9797">MVSQVCVLVINGGEALTTGFTNSVAYYGEDHGSALVEVVRVWVKLDDVSQKHDGGVNQLKQVEVANQQWRPTVDGSESETLDINNYYHS</sequence>
<accession>A0AAN9ECW5</accession>
<evidence type="ECO:0000256" key="1">
    <source>
        <dbReference type="SAM" id="MobiDB-lite"/>
    </source>
</evidence>
<dbReference type="AlphaFoldDB" id="A0AAN9ECW5"/>